<dbReference type="Pfam" id="PF11734">
    <property type="entry name" value="TilS_C"/>
    <property type="match status" value="1"/>
</dbReference>
<protein>
    <recommendedName>
        <fullName evidence="8">tRNA(Ile)-lysidine synthase</fullName>
        <ecNumber evidence="8">6.3.4.19</ecNumber>
    </recommendedName>
    <alternativeName>
        <fullName evidence="8">tRNA(Ile)-2-lysyl-cytidine synthase</fullName>
    </alternativeName>
    <alternativeName>
        <fullName evidence="8">tRNA(Ile)-lysidine synthetase</fullName>
    </alternativeName>
</protein>
<comment type="caution">
    <text evidence="10">The sequence shown here is derived from an EMBL/GenBank/DDBJ whole genome shotgun (WGS) entry which is preliminary data.</text>
</comment>
<keyword evidence="3 8" id="KW-0436">Ligase</keyword>
<dbReference type="RefSeq" id="WP_326508110.1">
    <property type="nucleotide sequence ID" value="NZ_JAWIIV010000018.1"/>
</dbReference>
<dbReference type="CDD" id="cd01992">
    <property type="entry name" value="TilS_N"/>
    <property type="match status" value="1"/>
</dbReference>
<comment type="catalytic activity">
    <reaction evidence="7 8">
        <text>cytidine(34) in tRNA(Ile2) + L-lysine + ATP = lysidine(34) in tRNA(Ile2) + AMP + diphosphate + H(+)</text>
        <dbReference type="Rhea" id="RHEA:43744"/>
        <dbReference type="Rhea" id="RHEA-COMP:10625"/>
        <dbReference type="Rhea" id="RHEA-COMP:10670"/>
        <dbReference type="ChEBI" id="CHEBI:15378"/>
        <dbReference type="ChEBI" id="CHEBI:30616"/>
        <dbReference type="ChEBI" id="CHEBI:32551"/>
        <dbReference type="ChEBI" id="CHEBI:33019"/>
        <dbReference type="ChEBI" id="CHEBI:82748"/>
        <dbReference type="ChEBI" id="CHEBI:83665"/>
        <dbReference type="ChEBI" id="CHEBI:456215"/>
        <dbReference type="EC" id="6.3.4.19"/>
    </reaction>
</comment>
<evidence type="ECO:0000313" key="10">
    <source>
        <dbReference type="EMBL" id="MEC4721407.1"/>
    </source>
</evidence>
<organism evidence="10 11">
    <name type="scientific">Noviherbaspirillum album</name>
    <dbReference type="NCBI Taxonomy" id="3080276"/>
    <lineage>
        <taxon>Bacteria</taxon>
        <taxon>Pseudomonadati</taxon>
        <taxon>Pseudomonadota</taxon>
        <taxon>Betaproteobacteria</taxon>
        <taxon>Burkholderiales</taxon>
        <taxon>Oxalobacteraceae</taxon>
        <taxon>Noviherbaspirillum</taxon>
    </lineage>
</organism>
<dbReference type="SUPFAM" id="SSF56037">
    <property type="entry name" value="PheT/TilS domain"/>
    <property type="match status" value="1"/>
</dbReference>
<dbReference type="NCBIfam" id="TIGR02433">
    <property type="entry name" value="lysidine_TilS_C"/>
    <property type="match status" value="1"/>
</dbReference>
<comment type="similarity">
    <text evidence="8">Belongs to the tRNA(Ile)-lysidine synthase family.</text>
</comment>
<dbReference type="NCBIfam" id="TIGR02432">
    <property type="entry name" value="lysidine_TilS_N"/>
    <property type="match status" value="1"/>
</dbReference>
<evidence type="ECO:0000256" key="5">
    <source>
        <dbReference type="ARBA" id="ARBA00022741"/>
    </source>
</evidence>
<sequence>MSSRQSTAVDASPNAKFERALGAIRARVSACLPEAGGPSAAMAVAYSGGLDSTVLLHLAHAHALNRGLRLHAFHVHHGLSPHADAWLLHCERQCEQLGVPLDVRRIVLDGVRGQGVEQAARIARYAALGELCEARAVPLLLTAHHQDDQAETVLLQLFRGSGVAGLSGMDAANSAPGLLGSDRVFMGRPLLGSSRADLERYAATHGIGHIEDESNADPRFARNALRHRVMPVIGDHFSGYQERIARAASHAQAAQRILDEVAAQDLEACSDGEALVISALKSLSQDRCNNLLRHWFALRGLRMPASAWLDEMRIQIFSAKDDARIRVTHADGEIRRHRDRIHLTRRFDDNDLHMPAIDFRWSGEGACRFERYGGTLQFEHASRGLDTAWLREQALQLRFRQAGDKLRLAANRPTRTLKQHYQALGVPHWERERLPIITAAGHILYAAGIGMHWHGEHCDRDGGIALRWLADPI</sequence>
<dbReference type="SUPFAM" id="SSF82829">
    <property type="entry name" value="MesJ substrate recognition domain-like"/>
    <property type="match status" value="1"/>
</dbReference>
<dbReference type="Pfam" id="PF09179">
    <property type="entry name" value="TilS"/>
    <property type="match status" value="1"/>
</dbReference>
<dbReference type="InterPro" id="IPR012795">
    <property type="entry name" value="tRNA_Ile_lys_synt_N"/>
</dbReference>
<keyword evidence="6 8" id="KW-0067">ATP-binding</keyword>
<dbReference type="InterPro" id="IPR014729">
    <property type="entry name" value="Rossmann-like_a/b/a_fold"/>
</dbReference>
<dbReference type="SUPFAM" id="SSF52402">
    <property type="entry name" value="Adenine nucleotide alpha hydrolases-like"/>
    <property type="match status" value="1"/>
</dbReference>
<evidence type="ECO:0000259" key="9">
    <source>
        <dbReference type="SMART" id="SM00977"/>
    </source>
</evidence>
<keyword evidence="2 8" id="KW-0963">Cytoplasm</keyword>
<dbReference type="HAMAP" id="MF_01161">
    <property type="entry name" value="tRNA_Ile_lys_synt"/>
    <property type="match status" value="1"/>
</dbReference>
<evidence type="ECO:0000256" key="6">
    <source>
        <dbReference type="ARBA" id="ARBA00022840"/>
    </source>
</evidence>
<gene>
    <name evidence="8 10" type="primary">tilS</name>
    <name evidence="10" type="ORF">RY831_19765</name>
</gene>
<keyword evidence="11" id="KW-1185">Reference proteome</keyword>
<dbReference type="InterPro" id="IPR012796">
    <property type="entry name" value="Lysidine-tRNA-synth_C"/>
</dbReference>
<keyword evidence="5 8" id="KW-0547">Nucleotide-binding</keyword>
<dbReference type="Gene3D" id="1.20.59.20">
    <property type="match status" value="1"/>
</dbReference>
<accession>A0ABU6JDS2</accession>
<evidence type="ECO:0000256" key="4">
    <source>
        <dbReference type="ARBA" id="ARBA00022694"/>
    </source>
</evidence>
<dbReference type="PANTHER" id="PTHR43033:SF1">
    <property type="entry name" value="TRNA(ILE)-LYSIDINE SYNTHASE-RELATED"/>
    <property type="match status" value="1"/>
</dbReference>
<evidence type="ECO:0000313" key="11">
    <source>
        <dbReference type="Proteomes" id="UP001352263"/>
    </source>
</evidence>
<dbReference type="InterPro" id="IPR012094">
    <property type="entry name" value="tRNA_Ile_lys_synt"/>
</dbReference>
<evidence type="ECO:0000256" key="7">
    <source>
        <dbReference type="ARBA" id="ARBA00048539"/>
    </source>
</evidence>
<dbReference type="EMBL" id="JAWIIV010000018">
    <property type="protein sequence ID" value="MEC4721407.1"/>
    <property type="molecule type" value="Genomic_DNA"/>
</dbReference>
<dbReference type="GO" id="GO:0032267">
    <property type="term" value="F:tRNA(Ile)-lysidine synthase activity"/>
    <property type="evidence" value="ECO:0007669"/>
    <property type="project" value="UniProtKB-EC"/>
</dbReference>
<dbReference type="SMART" id="SM00977">
    <property type="entry name" value="TilS_C"/>
    <property type="match status" value="1"/>
</dbReference>
<evidence type="ECO:0000256" key="3">
    <source>
        <dbReference type="ARBA" id="ARBA00022598"/>
    </source>
</evidence>
<dbReference type="Pfam" id="PF01171">
    <property type="entry name" value="ATP_bind_3"/>
    <property type="match status" value="1"/>
</dbReference>
<dbReference type="EC" id="6.3.4.19" evidence="8"/>
<reference evidence="10 11" key="1">
    <citation type="submission" date="2023-10" db="EMBL/GenBank/DDBJ databases">
        <title>Noviherbaspirillum sp. CPCC 100848 genome assembly.</title>
        <authorList>
            <person name="Li X.Y."/>
            <person name="Fang X.M."/>
        </authorList>
    </citation>
    <scope>NUCLEOTIDE SEQUENCE [LARGE SCALE GENOMIC DNA]</scope>
    <source>
        <strain evidence="10 11">CPCC 100848</strain>
    </source>
</reference>
<name>A0ABU6JDS2_9BURK</name>
<dbReference type="Gene3D" id="3.40.50.620">
    <property type="entry name" value="HUPs"/>
    <property type="match status" value="1"/>
</dbReference>
<feature type="domain" description="Lysidine-tRNA(Ile) synthetase C-terminal" evidence="9">
    <location>
        <begin position="395"/>
        <end position="468"/>
    </location>
</feature>
<proteinExistence type="inferred from homology"/>
<dbReference type="Proteomes" id="UP001352263">
    <property type="component" value="Unassembled WGS sequence"/>
</dbReference>
<dbReference type="InterPro" id="IPR011063">
    <property type="entry name" value="TilS/TtcA_N"/>
</dbReference>
<comment type="subcellular location">
    <subcellularLocation>
        <location evidence="1 8">Cytoplasm</location>
    </subcellularLocation>
</comment>
<comment type="function">
    <text evidence="8">Ligates lysine onto the cytidine present at position 34 of the AUA codon-specific tRNA(Ile) that contains the anticodon CAU, in an ATP-dependent manner. Cytidine is converted to lysidine, thus changing the amino acid specificity of the tRNA from methionine to isoleucine.</text>
</comment>
<dbReference type="PANTHER" id="PTHR43033">
    <property type="entry name" value="TRNA(ILE)-LYSIDINE SYNTHASE-RELATED"/>
    <property type="match status" value="1"/>
</dbReference>
<keyword evidence="4 8" id="KW-0819">tRNA processing</keyword>
<evidence type="ECO:0000256" key="8">
    <source>
        <dbReference type="HAMAP-Rule" id="MF_01161"/>
    </source>
</evidence>
<comment type="domain">
    <text evidence="8">The N-terminal region contains the highly conserved SGGXDS motif, predicted to be a P-loop motif involved in ATP binding.</text>
</comment>
<feature type="binding site" evidence="8">
    <location>
        <begin position="47"/>
        <end position="52"/>
    </location>
    <ligand>
        <name>ATP</name>
        <dbReference type="ChEBI" id="CHEBI:30616"/>
    </ligand>
</feature>
<evidence type="ECO:0000256" key="1">
    <source>
        <dbReference type="ARBA" id="ARBA00004496"/>
    </source>
</evidence>
<evidence type="ECO:0000256" key="2">
    <source>
        <dbReference type="ARBA" id="ARBA00022490"/>
    </source>
</evidence>
<dbReference type="InterPro" id="IPR015262">
    <property type="entry name" value="tRNA_Ile_lys_synt_subst-bd"/>
</dbReference>